<dbReference type="Proteomes" id="UP000694388">
    <property type="component" value="Unplaced"/>
</dbReference>
<keyword evidence="10" id="KW-1185">Reference proteome</keyword>
<feature type="domain" description="Thioredoxin" evidence="8">
    <location>
        <begin position="53"/>
        <end position="166"/>
    </location>
</feature>
<proteinExistence type="inferred from homology"/>
<dbReference type="PANTHER" id="PTHR12452">
    <property type="entry name" value="42-9-9 PROTEIN-RELATED"/>
    <property type="match status" value="1"/>
</dbReference>
<evidence type="ECO:0000256" key="4">
    <source>
        <dbReference type="ARBA" id="ARBA00022490"/>
    </source>
</evidence>
<evidence type="ECO:0000313" key="10">
    <source>
        <dbReference type="Proteomes" id="UP000694388"/>
    </source>
</evidence>
<dbReference type="PANTHER" id="PTHR12452:SF0">
    <property type="entry name" value="THIOREDOXIN DOMAIN-CONTAINING PROTEIN 17"/>
    <property type="match status" value="1"/>
</dbReference>
<evidence type="ECO:0000256" key="5">
    <source>
        <dbReference type="ARBA" id="ARBA00023157"/>
    </source>
</evidence>
<protein>
    <recommendedName>
        <fullName evidence="3">Thioredoxin domain-containing protein 17</fullName>
    </recommendedName>
</protein>
<comment type="similarity">
    <text evidence="2">Belongs to the thioredoxin family.</text>
</comment>
<dbReference type="Gene3D" id="3.40.30.10">
    <property type="entry name" value="Glutaredoxin"/>
    <property type="match status" value="1"/>
</dbReference>
<sequence>MPKRCRTPQVTGRAKRNRDRSYRRQRRLLDNVTLTEQQQQQDDDTMIGQQVQVLGYQELMQEVQKRSKQTLFVYFSGSKGADGTSWCPDCVEAEPVVQAELQNLPAGSTFIYCQVGDRPYWKDGNNEFRKELKVTSIPTLLKYGTSQQLVEKQCCQPELVRMLLTEEV</sequence>
<feature type="region of interest" description="Disordered" evidence="7">
    <location>
        <begin position="1"/>
        <end position="22"/>
    </location>
</feature>
<evidence type="ECO:0000256" key="6">
    <source>
        <dbReference type="ARBA" id="ARBA00023284"/>
    </source>
</evidence>
<dbReference type="SUPFAM" id="SSF52833">
    <property type="entry name" value="Thioredoxin-like"/>
    <property type="match status" value="1"/>
</dbReference>
<dbReference type="AlphaFoldDB" id="A0A8C4QXG0"/>
<organism evidence="9 10">
    <name type="scientific">Eptatretus burgeri</name>
    <name type="common">Inshore hagfish</name>
    <dbReference type="NCBI Taxonomy" id="7764"/>
    <lineage>
        <taxon>Eukaryota</taxon>
        <taxon>Metazoa</taxon>
        <taxon>Chordata</taxon>
        <taxon>Craniata</taxon>
        <taxon>Vertebrata</taxon>
        <taxon>Cyclostomata</taxon>
        <taxon>Myxini</taxon>
        <taxon>Myxiniformes</taxon>
        <taxon>Myxinidae</taxon>
        <taxon>Eptatretinae</taxon>
        <taxon>Eptatretus</taxon>
    </lineage>
</organism>
<accession>A0A8C4QXG0</accession>
<reference evidence="9" key="1">
    <citation type="submission" date="2025-08" db="UniProtKB">
        <authorList>
            <consortium name="Ensembl"/>
        </authorList>
    </citation>
    <scope>IDENTIFICATION</scope>
</reference>
<evidence type="ECO:0000256" key="3">
    <source>
        <dbReference type="ARBA" id="ARBA00016949"/>
    </source>
</evidence>
<dbReference type="InterPro" id="IPR010357">
    <property type="entry name" value="TXNDC17_dom"/>
</dbReference>
<name>A0A8C4QXG0_EPTBU</name>
<dbReference type="Ensembl" id="ENSEBUT00000022622.1">
    <property type="protein sequence ID" value="ENSEBUP00000022046.1"/>
    <property type="gene ID" value="ENSEBUG00000013594.1"/>
</dbReference>
<reference evidence="9" key="2">
    <citation type="submission" date="2025-09" db="UniProtKB">
        <authorList>
            <consortium name="Ensembl"/>
        </authorList>
    </citation>
    <scope>IDENTIFICATION</scope>
</reference>
<dbReference type="OMA" id="HAIYKLT"/>
<keyword evidence="5" id="KW-1015">Disulfide bond</keyword>
<dbReference type="GO" id="GO:0047134">
    <property type="term" value="F:protein-disulfide reductase [NAD(P)H] activity"/>
    <property type="evidence" value="ECO:0007669"/>
    <property type="project" value="InterPro"/>
</dbReference>
<dbReference type="CDD" id="cd02952">
    <property type="entry name" value="TRP14_like"/>
    <property type="match status" value="1"/>
</dbReference>
<dbReference type="Pfam" id="PF06110">
    <property type="entry name" value="TXD17-like_Trx"/>
    <property type="match status" value="1"/>
</dbReference>
<dbReference type="InterPro" id="IPR036249">
    <property type="entry name" value="Thioredoxin-like_sf"/>
</dbReference>
<dbReference type="FunFam" id="3.40.30.10:FF:000124">
    <property type="entry name" value="Thioredoxin domain-containing 17"/>
    <property type="match status" value="1"/>
</dbReference>
<dbReference type="GO" id="GO:0005829">
    <property type="term" value="C:cytosol"/>
    <property type="evidence" value="ECO:0007669"/>
    <property type="project" value="TreeGrafter"/>
</dbReference>
<evidence type="ECO:0000256" key="1">
    <source>
        <dbReference type="ARBA" id="ARBA00004496"/>
    </source>
</evidence>
<evidence type="ECO:0000256" key="7">
    <source>
        <dbReference type="SAM" id="MobiDB-lite"/>
    </source>
</evidence>
<feature type="compositionally biased region" description="Basic residues" evidence="7">
    <location>
        <begin position="13"/>
        <end position="22"/>
    </location>
</feature>
<evidence type="ECO:0000256" key="2">
    <source>
        <dbReference type="ARBA" id="ARBA00008987"/>
    </source>
</evidence>
<keyword evidence="4" id="KW-0963">Cytoplasm</keyword>
<evidence type="ECO:0000313" key="9">
    <source>
        <dbReference type="Ensembl" id="ENSEBUP00000022046.1"/>
    </source>
</evidence>
<dbReference type="InterPro" id="IPR045108">
    <property type="entry name" value="TXNDC17-like"/>
</dbReference>
<keyword evidence="6" id="KW-0676">Redox-active center</keyword>
<dbReference type="GeneTree" id="ENSGT00390000012195"/>
<comment type="subcellular location">
    <subcellularLocation>
        <location evidence="1">Cytoplasm</location>
    </subcellularLocation>
</comment>
<evidence type="ECO:0000259" key="8">
    <source>
        <dbReference type="Pfam" id="PF06110"/>
    </source>
</evidence>